<accession>A0A9N8E722</accession>
<dbReference type="InterPro" id="IPR011990">
    <property type="entry name" value="TPR-like_helical_dom_sf"/>
</dbReference>
<dbReference type="EMBL" id="CAICTM010000746">
    <property type="protein sequence ID" value="CAB9515917.1"/>
    <property type="molecule type" value="Genomic_DNA"/>
</dbReference>
<dbReference type="SUPFAM" id="SSF48452">
    <property type="entry name" value="TPR-like"/>
    <property type="match status" value="1"/>
</dbReference>
<proteinExistence type="predicted"/>
<sequence length="228" mass="24750">MDSKLLVNQAALLNAEGSHALTLGDAMAAHYKLKQALQVLSQATDSCIQQAPVIKEEGWYRSIVSSAVVPGLNETSQGGDFYVCNNALLFHFLDEDVIDSAAVAICCHCVMFNMALTLHQRGMLTGTERNFVSAGRLYEQCLRLSAEIEGSVDDLNIMAIAIWNNLAQLHYMLGDYDMAIENLKTVQGFVSDTDLEECVSPGLAHAVKLDNVILNVLVTSRPTTAPCA</sequence>
<evidence type="ECO:0000313" key="1">
    <source>
        <dbReference type="EMBL" id="CAB9515917.1"/>
    </source>
</evidence>
<dbReference type="Gene3D" id="1.25.40.10">
    <property type="entry name" value="Tetratricopeptide repeat domain"/>
    <property type="match status" value="1"/>
</dbReference>
<evidence type="ECO:0000313" key="2">
    <source>
        <dbReference type="Proteomes" id="UP001153069"/>
    </source>
</evidence>
<keyword evidence="2" id="KW-1185">Reference proteome</keyword>
<reference evidence="1" key="1">
    <citation type="submission" date="2020-06" db="EMBL/GenBank/DDBJ databases">
        <authorList>
            <consortium name="Plant Systems Biology data submission"/>
        </authorList>
    </citation>
    <scope>NUCLEOTIDE SEQUENCE</scope>
    <source>
        <strain evidence="1">D6</strain>
    </source>
</reference>
<comment type="caution">
    <text evidence="1">The sequence shown here is derived from an EMBL/GenBank/DDBJ whole genome shotgun (WGS) entry which is preliminary data.</text>
</comment>
<dbReference type="AlphaFoldDB" id="A0A9N8E722"/>
<gene>
    <name evidence="1" type="ORF">SEMRO_747_G196590.1</name>
</gene>
<dbReference type="Proteomes" id="UP001153069">
    <property type="component" value="Unassembled WGS sequence"/>
</dbReference>
<organism evidence="1 2">
    <name type="scientific">Seminavis robusta</name>
    <dbReference type="NCBI Taxonomy" id="568900"/>
    <lineage>
        <taxon>Eukaryota</taxon>
        <taxon>Sar</taxon>
        <taxon>Stramenopiles</taxon>
        <taxon>Ochrophyta</taxon>
        <taxon>Bacillariophyta</taxon>
        <taxon>Bacillariophyceae</taxon>
        <taxon>Bacillariophycidae</taxon>
        <taxon>Naviculales</taxon>
        <taxon>Naviculaceae</taxon>
        <taxon>Seminavis</taxon>
    </lineage>
</organism>
<dbReference type="OrthoDB" id="56433at2759"/>
<name>A0A9N8E722_9STRA</name>
<protein>
    <submittedName>
        <fullName evidence="1">Uncharacterized protein</fullName>
    </submittedName>
</protein>